<dbReference type="Pfam" id="PF18962">
    <property type="entry name" value="Por_Secre_tail"/>
    <property type="match status" value="1"/>
</dbReference>
<reference evidence="4" key="1">
    <citation type="journal article" date="2019" name="Int. J. Syst. Evol. Microbiol.">
        <title>The Global Catalogue of Microorganisms (GCM) 10K type strain sequencing project: providing services to taxonomists for standard genome sequencing and annotation.</title>
        <authorList>
            <consortium name="The Broad Institute Genomics Platform"/>
            <consortium name="The Broad Institute Genome Sequencing Center for Infectious Disease"/>
            <person name="Wu L."/>
            <person name="Ma J."/>
        </authorList>
    </citation>
    <scope>NUCLEOTIDE SEQUENCE [LARGE SCALE GENOMIC DNA]</scope>
    <source>
        <strain evidence="4">CCUG 60529</strain>
    </source>
</reference>
<organism evidence="3 4">
    <name type="scientific">Mariniflexile aquimaris</name>
    <dbReference type="NCBI Taxonomy" id="881009"/>
    <lineage>
        <taxon>Bacteria</taxon>
        <taxon>Pseudomonadati</taxon>
        <taxon>Bacteroidota</taxon>
        <taxon>Flavobacteriia</taxon>
        <taxon>Flavobacteriales</taxon>
        <taxon>Flavobacteriaceae</taxon>
        <taxon>Mariniflexile</taxon>
    </lineage>
</organism>
<dbReference type="EMBL" id="JBHTIB010000020">
    <property type="protein sequence ID" value="MFD0837228.1"/>
    <property type="molecule type" value="Genomic_DNA"/>
</dbReference>
<evidence type="ECO:0000313" key="3">
    <source>
        <dbReference type="EMBL" id="MFD0837228.1"/>
    </source>
</evidence>
<dbReference type="InterPro" id="IPR026444">
    <property type="entry name" value="Secre_tail"/>
</dbReference>
<dbReference type="RefSeq" id="WP_379943913.1">
    <property type="nucleotide sequence ID" value="NZ_JBHTIB010000020.1"/>
</dbReference>
<feature type="domain" description="Secretion system C-terminal sorting" evidence="2">
    <location>
        <begin position="307"/>
        <end position="382"/>
    </location>
</feature>
<comment type="caution">
    <text evidence="3">The sequence shown here is derived from an EMBL/GenBank/DDBJ whole genome shotgun (WGS) entry which is preliminary data.</text>
</comment>
<accession>A0ABW3BWB3</accession>
<sequence length="384" mass="41134">MVIECAADAGSLMADSESVTLINGKATISATVKDAPYIPSGYTNAYVLTKGEGLVIQALGGTPSFEVMEAGNYTIHSIVFNSETLDTGIVVPGQTTGFDVYGLIIAGGGSICASLDVTGAPVIVTEDTVCNAFSGSMYSQSPINCLSNGLTMLSAKFKAAPSIPAGYQQLFVLTEAFSLRILNVSSMPQFEVSHEGFYRIHSLIYNPNTLDLSVVVPGQTTGFDVVNLIAKNDICASLDVSGAVNLVIGSKWFCYFFNRYFKNGSSGKSATTAKGANDTALEALVNNFDSYQTFKESFIASNGKIKLYPNPVINTLKVDMEVFDDEVMDYVVLDINGRKVLSGSTKNLQYGIQTVDTSILNAGMYIVQFNSAYRTVTEKIIVRK</sequence>
<protein>
    <submittedName>
        <fullName evidence="3">T9SS type A sorting domain-containing protein</fullName>
    </submittedName>
</protein>
<keyword evidence="4" id="KW-1185">Reference proteome</keyword>
<dbReference type="NCBIfam" id="TIGR04183">
    <property type="entry name" value="Por_Secre_tail"/>
    <property type="match status" value="1"/>
</dbReference>
<name>A0ABW3BWB3_9FLAO</name>
<dbReference type="Proteomes" id="UP001597011">
    <property type="component" value="Unassembled WGS sequence"/>
</dbReference>
<keyword evidence="1" id="KW-0732">Signal</keyword>
<evidence type="ECO:0000259" key="2">
    <source>
        <dbReference type="Pfam" id="PF18962"/>
    </source>
</evidence>
<evidence type="ECO:0000313" key="4">
    <source>
        <dbReference type="Proteomes" id="UP001597011"/>
    </source>
</evidence>
<evidence type="ECO:0000256" key="1">
    <source>
        <dbReference type="ARBA" id="ARBA00022729"/>
    </source>
</evidence>
<gene>
    <name evidence="3" type="ORF">ACFQ0I_15725</name>
</gene>
<proteinExistence type="predicted"/>